<evidence type="ECO:0000313" key="2">
    <source>
        <dbReference type="Proteomes" id="UP001195914"/>
    </source>
</evidence>
<gene>
    <name evidence="1" type="ORF">X943_003612</name>
</gene>
<comment type="caution">
    <text evidence="1">The sequence shown here is derived from an EMBL/GenBank/DDBJ whole genome shotgun (WGS) entry which is preliminary data.</text>
</comment>
<sequence length="78" mass="8785">MIHPTFILRNKAVKERPGGEAPFKRDRVPSGRLQEHSLKGLNNMMKIPLKPVTVFIEFSVIPETFKQICIPMADGGEP</sequence>
<keyword evidence="2" id="KW-1185">Reference proteome</keyword>
<organism evidence="1 2">
    <name type="scientific">Babesia divergens</name>
    <dbReference type="NCBI Taxonomy" id="32595"/>
    <lineage>
        <taxon>Eukaryota</taxon>
        <taxon>Sar</taxon>
        <taxon>Alveolata</taxon>
        <taxon>Apicomplexa</taxon>
        <taxon>Aconoidasida</taxon>
        <taxon>Piroplasmida</taxon>
        <taxon>Babesiidae</taxon>
        <taxon>Babesia</taxon>
    </lineage>
</organism>
<dbReference type="EMBL" id="JAHBMH010000017">
    <property type="protein sequence ID" value="KAK1939081.1"/>
    <property type="molecule type" value="Genomic_DNA"/>
</dbReference>
<reference evidence="1" key="1">
    <citation type="journal article" date="2014" name="Nucleic Acids Res.">
        <title>The evolutionary dynamics of variant antigen genes in Babesia reveal a history of genomic innovation underlying host-parasite interaction.</title>
        <authorList>
            <person name="Jackson A.P."/>
            <person name="Otto T.D."/>
            <person name="Darby A."/>
            <person name="Ramaprasad A."/>
            <person name="Xia D."/>
            <person name="Echaide I.E."/>
            <person name="Farber M."/>
            <person name="Gahlot S."/>
            <person name="Gamble J."/>
            <person name="Gupta D."/>
            <person name="Gupta Y."/>
            <person name="Jackson L."/>
            <person name="Malandrin L."/>
            <person name="Malas T.B."/>
            <person name="Moussa E."/>
            <person name="Nair M."/>
            <person name="Reid A.J."/>
            <person name="Sanders M."/>
            <person name="Sharma J."/>
            <person name="Tracey A."/>
            <person name="Quail M.A."/>
            <person name="Weir W."/>
            <person name="Wastling J.M."/>
            <person name="Hall N."/>
            <person name="Willadsen P."/>
            <person name="Lingelbach K."/>
            <person name="Shiels B."/>
            <person name="Tait A."/>
            <person name="Berriman M."/>
            <person name="Allred D.R."/>
            <person name="Pain A."/>
        </authorList>
    </citation>
    <scope>NUCLEOTIDE SEQUENCE</scope>
    <source>
        <strain evidence="1">1802A</strain>
    </source>
</reference>
<reference evidence="1" key="2">
    <citation type="submission" date="2021-05" db="EMBL/GenBank/DDBJ databases">
        <authorList>
            <person name="Pain A."/>
        </authorList>
    </citation>
    <scope>NUCLEOTIDE SEQUENCE</scope>
    <source>
        <strain evidence="1">1802A</strain>
    </source>
</reference>
<proteinExistence type="predicted"/>
<protein>
    <submittedName>
        <fullName evidence="1">Uncharacterized protein</fullName>
    </submittedName>
</protein>
<dbReference type="Proteomes" id="UP001195914">
    <property type="component" value="Unassembled WGS sequence"/>
</dbReference>
<name>A0AAD9LJX7_BABDI</name>
<dbReference type="AlphaFoldDB" id="A0AAD9LJX7"/>
<evidence type="ECO:0000313" key="1">
    <source>
        <dbReference type="EMBL" id="KAK1939081.1"/>
    </source>
</evidence>
<accession>A0AAD9LJX7</accession>